<organism evidence="2">
    <name type="scientific">Odontella aurita</name>
    <dbReference type="NCBI Taxonomy" id="265563"/>
    <lineage>
        <taxon>Eukaryota</taxon>
        <taxon>Sar</taxon>
        <taxon>Stramenopiles</taxon>
        <taxon>Ochrophyta</taxon>
        <taxon>Bacillariophyta</taxon>
        <taxon>Mediophyceae</taxon>
        <taxon>Biddulphiophycidae</taxon>
        <taxon>Eupodiscales</taxon>
        <taxon>Odontellaceae</taxon>
        <taxon>Odontella</taxon>
    </lineage>
</organism>
<dbReference type="Gene3D" id="1.25.40.20">
    <property type="entry name" value="Ankyrin repeat-containing domain"/>
    <property type="match status" value="1"/>
</dbReference>
<name>A0A7S4MUE5_9STRA</name>
<protein>
    <recommendedName>
        <fullName evidence="1">AAA+ ATPase domain-containing protein</fullName>
    </recommendedName>
</protein>
<sequence>MTDTVLHELCKGFGALLSRAKQPNFPDEASRVNERGNLPLHAACSFQATQEVVEALLKAYPGGASQPNSAGNLPIHQAAMWQAPVETVEALLSRYPEGATVRNQYGSLPLHMGASNQASPEVVRLLIDAYPDALHLQNDDGMTPLDLALGDESASEVVVAMLEGRPTPPDLSQRQKAEKLSERADALERKLAALRDAGGRQSRDLRDALASVRRLADRFPHALYAAGVDPNELEIALGDAAAAAEEAGRGAGRRGGGAAADKARNEAEAIILDAVKRRTVGIVRDSRGGPMALTATSNGQGGAPGPKDRVEDLLLSIVGLDHIKSQVRGLRRTTEICDLKDSLLPQAFQARRGTGLGGANASLLTAALADDTGRPRASHMIFIGNPGTGKTAVARLLAKAYHELGVLRKPKFLEVERMDLVARDQRTTIAKTREVLEEARGGILFADEAYTLGMASKRSRVDCGVDAIGELIRSIDSAADEDDASHPLVVIAGFQVEMQQFIATQPELRKRFALTFEFPDYSCLELAKIFSDLAEAKGFDLDDEITVEVIGQLLEQETTPYWRSERNGRISEMLLSGARTEVRKRIRRAAFEEGEEVDPHLIVQEDVENVVRDEFK</sequence>
<dbReference type="InterPro" id="IPR027417">
    <property type="entry name" value="P-loop_NTPase"/>
</dbReference>
<dbReference type="InterPro" id="IPR050773">
    <property type="entry name" value="CbxX/CfxQ_RuBisCO_ESX"/>
</dbReference>
<dbReference type="InterPro" id="IPR003959">
    <property type="entry name" value="ATPase_AAA_core"/>
</dbReference>
<accession>A0A7S4MUE5</accession>
<dbReference type="Pfam" id="PF12796">
    <property type="entry name" value="Ank_2"/>
    <property type="match status" value="1"/>
</dbReference>
<dbReference type="InterPro" id="IPR003593">
    <property type="entry name" value="AAA+_ATPase"/>
</dbReference>
<dbReference type="AlphaFoldDB" id="A0A7S4MUE5"/>
<dbReference type="SMART" id="SM00382">
    <property type="entry name" value="AAA"/>
    <property type="match status" value="1"/>
</dbReference>
<dbReference type="Gene3D" id="1.10.8.60">
    <property type="match status" value="1"/>
</dbReference>
<dbReference type="Pfam" id="PF00004">
    <property type="entry name" value="AAA"/>
    <property type="match status" value="1"/>
</dbReference>
<dbReference type="InterPro" id="IPR002110">
    <property type="entry name" value="Ankyrin_rpt"/>
</dbReference>
<dbReference type="PANTHER" id="PTHR43392">
    <property type="entry name" value="AAA-TYPE ATPASE FAMILY PROTEIN / ANKYRIN REPEAT FAMILY PROTEIN"/>
    <property type="match status" value="1"/>
</dbReference>
<dbReference type="CDD" id="cd00009">
    <property type="entry name" value="AAA"/>
    <property type="match status" value="1"/>
</dbReference>
<dbReference type="SUPFAM" id="SSF48403">
    <property type="entry name" value="Ankyrin repeat"/>
    <property type="match status" value="1"/>
</dbReference>
<feature type="domain" description="AAA+ ATPase" evidence="1">
    <location>
        <begin position="376"/>
        <end position="522"/>
    </location>
</feature>
<evidence type="ECO:0000259" key="1">
    <source>
        <dbReference type="SMART" id="SM00382"/>
    </source>
</evidence>
<dbReference type="PANTHER" id="PTHR43392:SF2">
    <property type="entry name" value="AAA-TYPE ATPASE FAMILY PROTEIN _ ANKYRIN REPEAT FAMILY PROTEIN"/>
    <property type="match status" value="1"/>
</dbReference>
<dbReference type="GO" id="GO:0016887">
    <property type="term" value="F:ATP hydrolysis activity"/>
    <property type="evidence" value="ECO:0007669"/>
    <property type="project" value="InterPro"/>
</dbReference>
<dbReference type="GO" id="GO:0005524">
    <property type="term" value="F:ATP binding"/>
    <property type="evidence" value="ECO:0007669"/>
    <property type="project" value="InterPro"/>
</dbReference>
<dbReference type="SUPFAM" id="SSF52540">
    <property type="entry name" value="P-loop containing nucleoside triphosphate hydrolases"/>
    <property type="match status" value="1"/>
</dbReference>
<reference evidence="2" key="1">
    <citation type="submission" date="2021-01" db="EMBL/GenBank/DDBJ databases">
        <authorList>
            <person name="Corre E."/>
            <person name="Pelletier E."/>
            <person name="Niang G."/>
            <person name="Scheremetjew M."/>
            <person name="Finn R."/>
            <person name="Kale V."/>
            <person name="Holt S."/>
            <person name="Cochrane G."/>
            <person name="Meng A."/>
            <person name="Brown T."/>
            <person name="Cohen L."/>
        </authorList>
    </citation>
    <scope>NUCLEOTIDE SEQUENCE</scope>
    <source>
        <strain evidence="2">Isolate 1302-5</strain>
    </source>
</reference>
<proteinExistence type="predicted"/>
<dbReference type="SMART" id="SM00248">
    <property type="entry name" value="ANK"/>
    <property type="match status" value="4"/>
</dbReference>
<dbReference type="EMBL" id="HBKQ01026026">
    <property type="protein sequence ID" value="CAE2243765.1"/>
    <property type="molecule type" value="Transcribed_RNA"/>
</dbReference>
<dbReference type="InterPro" id="IPR036770">
    <property type="entry name" value="Ankyrin_rpt-contain_sf"/>
</dbReference>
<gene>
    <name evidence="2" type="ORF">OAUR00152_LOCUS17617</name>
</gene>
<evidence type="ECO:0000313" key="2">
    <source>
        <dbReference type="EMBL" id="CAE2243765.1"/>
    </source>
</evidence>
<dbReference type="Gene3D" id="3.40.50.300">
    <property type="entry name" value="P-loop containing nucleotide triphosphate hydrolases"/>
    <property type="match status" value="1"/>
</dbReference>